<name>A0AAD8PD86_BABGI</name>
<gene>
    <name evidence="12" type="ORF">BgAZ_502490</name>
</gene>
<dbReference type="PANTHER" id="PTHR12468">
    <property type="entry name" value="GPI MANNOSYLTRANSFERASE 2"/>
    <property type="match status" value="1"/>
</dbReference>
<evidence type="ECO:0000256" key="9">
    <source>
        <dbReference type="ARBA" id="ARBA00022989"/>
    </source>
</evidence>
<evidence type="ECO:0000256" key="2">
    <source>
        <dbReference type="ARBA" id="ARBA00004687"/>
    </source>
</evidence>
<evidence type="ECO:0000256" key="4">
    <source>
        <dbReference type="ARBA" id="ARBA00022502"/>
    </source>
</evidence>
<dbReference type="GO" id="GO:0031501">
    <property type="term" value="C:mannosyltransferase complex"/>
    <property type="evidence" value="ECO:0007669"/>
    <property type="project" value="TreeGrafter"/>
</dbReference>
<keyword evidence="4 11" id="KW-0337">GPI-anchor biosynthesis</keyword>
<feature type="transmembrane region" description="Helical" evidence="11">
    <location>
        <begin position="312"/>
        <end position="340"/>
    </location>
</feature>
<reference evidence="12" key="1">
    <citation type="submission" date="2023-08" db="EMBL/GenBank/DDBJ databases">
        <title>Draft sequence of the Babesia gibsoni genome.</title>
        <authorList>
            <person name="Yamagishi J.Y."/>
            <person name="Xuan X.X."/>
        </authorList>
    </citation>
    <scope>NUCLEOTIDE SEQUENCE</scope>
    <source>
        <strain evidence="12">Azabu</strain>
    </source>
</reference>
<dbReference type="PANTHER" id="PTHR12468:SF2">
    <property type="entry name" value="GPI MANNOSYLTRANSFERASE 2"/>
    <property type="match status" value="1"/>
</dbReference>
<keyword evidence="6 11" id="KW-0808">Transferase</keyword>
<evidence type="ECO:0000256" key="6">
    <source>
        <dbReference type="ARBA" id="ARBA00022679"/>
    </source>
</evidence>
<evidence type="ECO:0000256" key="7">
    <source>
        <dbReference type="ARBA" id="ARBA00022692"/>
    </source>
</evidence>
<feature type="transmembrane region" description="Helical" evidence="11">
    <location>
        <begin position="490"/>
        <end position="509"/>
    </location>
</feature>
<dbReference type="AlphaFoldDB" id="A0AAD8PD86"/>
<evidence type="ECO:0000256" key="3">
    <source>
        <dbReference type="ARBA" id="ARBA00008698"/>
    </source>
</evidence>
<dbReference type="Proteomes" id="UP001230268">
    <property type="component" value="Unassembled WGS sequence"/>
</dbReference>
<accession>A0AAD8PD86</accession>
<evidence type="ECO:0000256" key="1">
    <source>
        <dbReference type="ARBA" id="ARBA00004477"/>
    </source>
</evidence>
<comment type="similarity">
    <text evidence="3 11">Belongs to the PIGV family.</text>
</comment>
<comment type="function">
    <text evidence="11">Mannosyltransferase involved in glycosylphosphatidylinositol-anchor biosynthesis.</text>
</comment>
<feature type="transmembrane region" description="Helical" evidence="11">
    <location>
        <begin position="187"/>
        <end position="213"/>
    </location>
</feature>
<dbReference type="InterPro" id="IPR007315">
    <property type="entry name" value="PIG-V/Gpi18"/>
</dbReference>
<evidence type="ECO:0000313" key="12">
    <source>
        <dbReference type="EMBL" id="KAK1441917.1"/>
    </source>
</evidence>
<evidence type="ECO:0000313" key="13">
    <source>
        <dbReference type="Proteomes" id="UP001230268"/>
    </source>
</evidence>
<keyword evidence="9 11" id="KW-1133">Transmembrane helix</keyword>
<comment type="caution">
    <text evidence="11">Lacks conserved residue(s) required for the propagation of feature annotation.</text>
</comment>
<dbReference type="Pfam" id="PF04188">
    <property type="entry name" value="Mannosyl_trans2"/>
    <property type="match status" value="1"/>
</dbReference>
<keyword evidence="10 11" id="KW-0472">Membrane</keyword>
<dbReference type="GO" id="GO:0004376">
    <property type="term" value="F:GPI mannosyltransferase activity"/>
    <property type="evidence" value="ECO:0007669"/>
    <property type="project" value="InterPro"/>
</dbReference>
<keyword evidence="8 11" id="KW-0256">Endoplasmic reticulum</keyword>
<feature type="transmembrane region" description="Helical" evidence="11">
    <location>
        <begin position="547"/>
        <end position="564"/>
    </location>
</feature>
<dbReference type="GO" id="GO:0005789">
    <property type="term" value="C:endoplasmic reticulum membrane"/>
    <property type="evidence" value="ECO:0007669"/>
    <property type="project" value="UniProtKB-SubCell"/>
</dbReference>
<dbReference type="GO" id="GO:0006506">
    <property type="term" value="P:GPI anchor biosynthetic process"/>
    <property type="evidence" value="ECO:0007669"/>
    <property type="project" value="UniProtKB-KW"/>
</dbReference>
<feature type="transmembrane region" description="Helical" evidence="11">
    <location>
        <begin position="612"/>
        <end position="634"/>
    </location>
</feature>
<comment type="subcellular location">
    <subcellularLocation>
        <location evidence="1 11">Endoplasmic reticulum membrane</location>
        <topology evidence="1 11">Multi-pass membrane protein</topology>
    </subcellularLocation>
</comment>
<organism evidence="12 13">
    <name type="scientific">Babesia gibsoni</name>
    <dbReference type="NCBI Taxonomy" id="33632"/>
    <lineage>
        <taxon>Eukaryota</taxon>
        <taxon>Sar</taxon>
        <taxon>Alveolata</taxon>
        <taxon>Apicomplexa</taxon>
        <taxon>Aconoidasida</taxon>
        <taxon>Piroplasmida</taxon>
        <taxon>Babesiidae</taxon>
        <taxon>Babesia</taxon>
    </lineage>
</organism>
<dbReference type="EMBL" id="JAVEPI010000005">
    <property type="protein sequence ID" value="KAK1441917.1"/>
    <property type="molecule type" value="Genomic_DNA"/>
</dbReference>
<protein>
    <recommendedName>
        <fullName evidence="11">GPI mannosyltransferase 2</fullName>
        <ecNumber evidence="11">2.4.1.-</ecNumber>
    </recommendedName>
</protein>
<keyword evidence="7 11" id="KW-0812">Transmembrane</keyword>
<feature type="transmembrane region" description="Helical" evidence="11">
    <location>
        <begin position="390"/>
        <end position="416"/>
    </location>
</feature>
<keyword evidence="5 11" id="KW-0328">Glycosyltransferase</keyword>
<evidence type="ECO:0000256" key="10">
    <source>
        <dbReference type="ARBA" id="ARBA00023136"/>
    </source>
</evidence>
<dbReference type="GO" id="GO:0000009">
    <property type="term" value="F:alpha-1,6-mannosyltransferase activity"/>
    <property type="evidence" value="ECO:0007669"/>
    <property type="project" value="InterPro"/>
</dbReference>
<evidence type="ECO:0000256" key="8">
    <source>
        <dbReference type="ARBA" id="ARBA00022824"/>
    </source>
</evidence>
<comment type="caution">
    <text evidence="12">The sequence shown here is derived from an EMBL/GenBank/DDBJ whole genome shotgun (WGS) entry which is preliminary data.</text>
</comment>
<sequence>MRTPEAAPVRPRHKLRVAVMDLVIRILVCLHMTLAAWYYSMARPSVESGVIRMTYDGYIASRTLPTANGSTFDVHQRPALKVHSQLPYTDLMSLLQDTKADGSVNEDIYRGASFTVWKYMLPFISWDGERMVKISLDDLFYGSEESAAFFPLLPWLSNIGGRGLRCLHLVIAKRCGYDPDSVEAPKVIYVGLAGLLVSNLCGILATVALYVLAWEILHRRKLLADSTTLVPPLRNSQGDDTTDYEYIEKVAYLAALMLCFSQSTVHRIGIYTENPFCLLTFTGLLALLAAEDNRKVAYYVSKNKMIAYAKAYLFEAVAVCLFFTCSMLRSNGVVILMPLFFYTFRTCSLFCRLDMFHAYDTGSLGVQGSGQHGEMSLLAPIRFLLHWLRALIYALLIMAPMAIFQLYIYCLYCLHLTHDQLEMIRRFPDFIKLLVSPEGWNTMRGILASQKLAARPWCSFKVPRVYGFVQKEYWDVGFLWVLRDPLRLHVFLYCGHTYVVTYLALRHYYTYLKTTYSNITEHIGKSKQSSGSWSLKPFVTLMSNAEVGLHVYMLITALTFLLFAHTHVYMRQTLPLVSYLLYVGAMVEPLFGQGQSLMELVKKGRKFQLTLLFLFFNTLLCFLGGALFATFLGFT</sequence>
<feature type="transmembrane region" description="Helical" evidence="11">
    <location>
        <begin position="22"/>
        <end position="40"/>
    </location>
</feature>
<dbReference type="EC" id="2.4.1.-" evidence="11"/>
<comment type="pathway">
    <text evidence="2 11">Glycolipid biosynthesis; glycosylphosphatidylinositol-anchor biosynthesis.</text>
</comment>
<keyword evidence="13" id="KW-1185">Reference proteome</keyword>
<proteinExistence type="inferred from homology"/>
<evidence type="ECO:0000256" key="11">
    <source>
        <dbReference type="RuleBase" id="RU363112"/>
    </source>
</evidence>
<evidence type="ECO:0000256" key="5">
    <source>
        <dbReference type="ARBA" id="ARBA00022676"/>
    </source>
</evidence>